<dbReference type="SUPFAM" id="SSF102405">
    <property type="entry name" value="MCP/YpsA-like"/>
    <property type="match status" value="1"/>
</dbReference>
<dbReference type="InterPro" id="IPR041614">
    <property type="entry name" value="DprA_WH"/>
</dbReference>
<evidence type="ECO:0000259" key="3">
    <source>
        <dbReference type="Pfam" id="PF17782"/>
    </source>
</evidence>
<dbReference type="GO" id="GO:0009294">
    <property type="term" value="P:DNA-mediated transformation"/>
    <property type="evidence" value="ECO:0007669"/>
    <property type="project" value="InterPro"/>
</dbReference>
<evidence type="ECO:0000259" key="2">
    <source>
        <dbReference type="Pfam" id="PF02481"/>
    </source>
</evidence>
<name>A0AA90NRL4_9GAMM</name>
<feature type="domain" description="Smf/DprA SLOG" evidence="2">
    <location>
        <begin position="96"/>
        <end position="304"/>
    </location>
</feature>
<dbReference type="Pfam" id="PF02481">
    <property type="entry name" value="DNA_processg_A"/>
    <property type="match status" value="1"/>
</dbReference>
<keyword evidence="5" id="KW-1185">Reference proteome</keyword>
<dbReference type="InterPro" id="IPR057666">
    <property type="entry name" value="DrpA_SLOG"/>
</dbReference>
<evidence type="ECO:0000256" key="1">
    <source>
        <dbReference type="ARBA" id="ARBA00006525"/>
    </source>
</evidence>
<accession>A0AA90NRL4</accession>
<comment type="caution">
    <text evidence="4">The sequence shown here is derived from an EMBL/GenBank/DDBJ whole genome shotgun (WGS) entry which is preliminary data.</text>
</comment>
<comment type="similarity">
    <text evidence="1">Belongs to the DprA/Smf family.</text>
</comment>
<organism evidence="4 5">
    <name type="scientific">Candidatus Endonucleibacter bathymodioli</name>
    <dbReference type="NCBI Taxonomy" id="539814"/>
    <lineage>
        <taxon>Bacteria</taxon>
        <taxon>Pseudomonadati</taxon>
        <taxon>Pseudomonadota</taxon>
        <taxon>Gammaproteobacteria</taxon>
        <taxon>Oceanospirillales</taxon>
        <taxon>Endozoicomonadaceae</taxon>
        <taxon>Candidatus Endonucleibacter</taxon>
    </lineage>
</organism>
<dbReference type="SUPFAM" id="SSF47781">
    <property type="entry name" value="RuvA domain 2-like"/>
    <property type="match status" value="1"/>
</dbReference>
<sequence>MQPFKNKKALSISGLSLRESWLKLSFISGVGSLRLQRLLRHFGSPESILSASMEELSCGVPEKVAHAIVTGQQSHNMNKKLDVVRGWLDASEAHNVLCFDSDLYPSQLKEISDPPAVLYVTGNPELFSEPQVSVVGSRRPTPHGRRMAIEIAEQLARSGFVITSGLALGIDAAAHQGALACYGNTIAVLGTGVDQVYPSQHQALYEAITEHGALVSEYPLGMPPKPSNFPRRNRIISGLSLGVLVVEAALGSGSLISARLAAEQGREVFAMPGSVMNPMAKGCHKLIREGAVLVETADDILAELKPEIQQLLLAADIKVKPGQNTDPIQQQVLVAMGFDVVSADILSSRCAVPYSELSVLLTDMELGGFIESVPGGYIRVH</sequence>
<dbReference type="AlphaFoldDB" id="A0AA90NRL4"/>
<dbReference type="InterPro" id="IPR010994">
    <property type="entry name" value="RuvA_2-like"/>
</dbReference>
<dbReference type="PANTHER" id="PTHR43022:SF1">
    <property type="entry name" value="PROTEIN SMF"/>
    <property type="match status" value="1"/>
</dbReference>
<dbReference type="Pfam" id="PF17782">
    <property type="entry name" value="WHD_DprA"/>
    <property type="match status" value="1"/>
</dbReference>
<dbReference type="EMBL" id="JASXSV010000002">
    <property type="protein sequence ID" value="MDP0587990.1"/>
    <property type="molecule type" value="Genomic_DNA"/>
</dbReference>
<protein>
    <submittedName>
        <fullName evidence="4">DNA-processing protein DprA</fullName>
    </submittedName>
</protein>
<evidence type="ECO:0000313" key="4">
    <source>
        <dbReference type="EMBL" id="MDP0587990.1"/>
    </source>
</evidence>
<dbReference type="PANTHER" id="PTHR43022">
    <property type="entry name" value="PROTEIN SMF"/>
    <property type="match status" value="1"/>
</dbReference>
<dbReference type="InterPro" id="IPR003488">
    <property type="entry name" value="DprA"/>
</dbReference>
<dbReference type="Gene3D" id="1.10.10.10">
    <property type="entry name" value="Winged helix-like DNA-binding domain superfamily/Winged helix DNA-binding domain"/>
    <property type="match status" value="1"/>
</dbReference>
<gene>
    <name evidence="4" type="primary">dprA</name>
    <name evidence="4" type="ORF">QS748_01800</name>
</gene>
<reference evidence="4 5" key="1">
    <citation type="journal article" date="2023" name="bioRxiv">
        <title>An intranuclear bacterial parasite of deep-sea mussels expresses apoptosis inhibitors acquired from its host.</title>
        <authorList>
            <person name="Gonzalez Porras M.A."/>
            <person name="Assie A."/>
            <person name="Tietjen M."/>
            <person name="Violette M."/>
            <person name="Kleiner M."/>
            <person name="Gruber-Vodicka H."/>
            <person name="Dubilier N."/>
            <person name="Leisch N."/>
        </authorList>
    </citation>
    <scope>NUCLEOTIDE SEQUENCE [LARGE SCALE GENOMIC DNA]</scope>
    <source>
        <strain evidence="4">IAP13</strain>
    </source>
</reference>
<dbReference type="Gene3D" id="3.40.50.450">
    <property type="match status" value="1"/>
</dbReference>
<feature type="domain" description="DprA winged helix" evidence="3">
    <location>
        <begin position="321"/>
        <end position="376"/>
    </location>
</feature>
<proteinExistence type="inferred from homology"/>
<evidence type="ECO:0000313" key="5">
    <source>
        <dbReference type="Proteomes" id="UP001178148"/>
    </source>
</evidence>
<dbReference type="NCBIfam" id="TIGR00732">
    <property type="entry name" value="dprA"/>
    <property type="match status" value="1"/>
</dbReference>
<dbReference type="InterPro" id="IPR036388">
    <property type="entry name" value="WH-like_DNA-bd_sf"/>
</dbReference>
<dbReference type="Proteomes" id="UP001178148">
    <property type="component" value="Unassembled WGS sequence"/>
</dbReference>